<dbReference type="EMBL" id="QLLO01000011">
    <property type="protein sequence ID" value="RAJ11884.1"/>
    <property type="molecule type" value="Genomic_DNA"/>
</dbReference>
<evidence type="ECO:0000313" key="3">
    <source>
        <dbReference type="Proteomes" id="UP000248703"/>
    </source>
</evidence>
<keyword evidence="1" id="KW-0472">Membrane</keyword>
<protein>
    <submittedName>
        <fullName evidence="2">Uncharacterized protein</fullName>
    </submittedName>
</protein>
<dbReference type="OrthoDB" id="1425482at2"/>
<accession>A0A327R876</accession>
<evidence type="ECO:0000256" key="1">
    <source>
        <dbReference type="SAM" id="Phobius"/>
    </source>
</evidence>
<name>A0A327R876_9FLAO</name>
<keyword evidence="1" id="KW-1133">Transmembrane helix</keyword>
<keyword evidence="1" id="KW-0812">Transmembrane</keyword>
<dbReference type="AlphaFoldDB" id="A0A327R876"/>
<evidence type="ECO:0000313" key="2">
    <source>
        <dbReference type="EMBL" id="RAJ11884.1"/>
    </source>
</evidence>
<gene>
    <name evidence="2" type="ORF">LY08_02593</name>
</gene>
<keyword evidence="3" id="KW-1185">Reference proteome</keyword>
<feature type="transmembrane region" description="Helical" evidence="1">
    <location>
        <begin position="169"/>
        <end position="189"/>
    </location>
</feature>
<proteinExistence type="predicted"/>
<feature type="transmembrane region" description="Helical" evidence="1">
    <location>
        <begin position="201"/>
        <end position="221"/>
    </location>
</feature>
<sequence length="238" mass="27904">MIFNPTNIESKLRKQQLRDLDSHTILDQVYSILKANDDLENRIVNTLQSGQQGNSNLFDIDKLEADRIFHIDSIKKTCIDYRLRFLDTKYFKNQFPREAISRIKHLEKTHNTSLKGFKIMAPSKLFKLENPDDPLLFAPIGNGYYYLIHKWGNDLNPFRKWLVLPFKNFENLLIFALLTSVIITVLFNFNLTQDQHYIGKMLLLFLFMFKSVVGIVIFYAISQGKNVNTAIWNSKYSK</sequence>
<dbReference type="Proteomes" id="UP000248703">
    <property type="component" value="Unassembled WGS sequence"/>
</dbReference>
<dbReference type="RefSeq" id="WP_111660856.1">
    <property type="nucleotide sequence ID" value="NZ_QLLO01000011.1"/>
</dbReference>
<organism evidence="2 3">
    <name type="scientific">Olleya aquimaris</name>
    <dbReference type="NCBI Taxonomy" id="639310"/>
    <lineage>
        <taxon>Bacteria</taxon>
        <taxon>Pseudomonadati</taxon>
        <taxon>Bacteroidota</taxon>
        <taxon>Flavobacteriia</taxon>
        <taxon>Flavobacteriales</taxon>
        <taxon>Flavobacteriaceae</taxon>
    </lineage>
</organism>
<comment type="caution">
    <text evidence="2">The sequence shown here is derived from an EMBL/GenBank/DDBJ whole genome shotgun (WGS) entry which is preliminary data.</text>
</comment>
<reference evidence="2 3" key="1">
    <citation type="submission" date="2018-06" db="EMBL/GenBank/DDBJ databases">
        <title>Genomic Encyclopedia of Archaeal and Bacterial Type Strains, Phase II (KMG-II): from individual species to whole genera.</title>
        <authorList>
            <person name="Goeker M."/>
        </authorList>
    </citation>
    <scope>NUCLEOTIDE SEQUENCE [LARGE SCALE GENOMIC DNA]</scope>
    <source>
        <strain evidence="2 3">DSM 24464</strain>
    </source>
</reference>